<comment type="caution">
    <text evidence="2">The sequence shown here is derived from an EMBL/GenBank/DDBJ whole genome shotgun (WGS) entry which is preliminary data.</text>
</comment>
<feature type="region of interest" description="Disordered" evidence="1">
    <location>
        <begin position="1"/>
        <end position="28"/>
    </location>
</feature>
<dbReference type="STRING" id="1208583.COMX_10238"/>
<dbReference type="EMBL" id="ATSX01000008">
    <property type="protein sequence ID" value="EUK17426.1"/>
    <property type="molecule type" value="Genomic_DNA"/>
</dbReference>
<name>W7E2Z4_9PROT</name>
<accession>W7E2Z4</accession>
<feature type="compositionally biased region" description="Polar residues" evidence="1">
    <location>
        <begin position="1"/>
        <end position="18"/>
    </location>
</feature>
<organism evidence="2 3">
    <name type="scientific">Commensalibacter papalotli</name>
    <name type="common">ex Servin-Garciduenas et al. 2014</name>
    <dbReference type="NCBI Taxonomy" id="1208583"/>
    <lineage>
        <taxon>Bacteria</taxon>
        <taxon>Pseudomonadati</taxon>
        <taxon>Pseudomonadota</taxon>
        <taxon>Alphaproteobacteria</taxon>
        <taxon>Acetobacterales</taxon>
        <taxon>Acetobacteraceae</taxon>
    </lineage>
</organism>
<keyword evidence="3" id="KW-1185">Reference proteome</keyword>
<reference evidence="2 3" key="1">
    <citation type="journal article" date="2014" name="Genome Announc.">
        <title>Draft Genome Sequence of Commensalibacter papalotli MX01, a Symbiont Identified from the Guts of Overwintering Monarch Butterflies.</title>
        <authorList>
            <person name="Servin-Garciduenas L.E."/>
            <person name="Sanchez-Quinto A."/>
            <person name="Martinez-Romero E."/>
        </authorList>
    </citation>
    <scope>NUCLEOTIDE SEQUENCE [LARGE SCALE GENOMIC DNA]</scope>
    <source>
        <strain evidence="3">MX-MONARCH01</strain>
    </source>
</reference>
<evidence type="ECO:0000256" key="1">
    <source>
        <dbReference type="SAM" id="MobiDB-lite"/>
    </source>
</evidence>
<evidence type="ECO:0000313" key="3">
    <source>
        <dbReference type="Proteomes" id="UP000019250"/>
    </source>
</evidence>
<gene>
    <name evidence="2" type="ORF">COMX_10238</name>
</gene>
<dbReference type="Proteomes" id="UP000019250">
    <property type="component" value="Unassembled WGS sequence"/>
</dbReference>
<proteinExistence type="predicted"/>
<evidence type="ECO:0000313" key="2">
    <source>
        <dbReference type="EMBL" id="EUK17426.1"/>
    </source>
</evidence>
<protein>
    <submittedName>
        <fullName evidence="2">Uncharacterized protein</fullName>
    </submittedName>
</protein>
<sequence>MVGNTTVDAVNSTTSAMAQSRPEVKDPDVVAAEAVQKPIREQNLANATKSVMNVVNSQNTYSNEGKFMTALYNSLNPDPSKALTKPLTTEQVSKVNNVLAHQGEYKNAKGETDNTAFANALNNAFRNVSK</sequence>
<dbReference type="RefSeq" id="WP_034341056.1">
    <property type="nucleotide sequence ID" value="NZ_ATSX01000008.1"/>
</dbReference>
<dbReference type="AlphaFoldDB" id="W7E2Z4"/>